<gene>
    <name evidence="1" type="ORF">EV03_0642</name>
</gene>
<reference evidence="2" key="1">
    <citation type="journal article" date="2014" name="Sci. Data">
        <title>Genomes of diverse isolates of the marine cyanobacterium Prochlorococcus.</title>
        <authorList>
            <person name="Biller S."/>
            <person name="Berube P."/>
            <person name="Thompson J."/>
            <person name="Kelly L."/>
            <person name="Roggensack S."/>
            <person name="Awad L."/>
            <person name="Roache-Johnson K."/>
            <person name="Ding H."/>
            <person name="Giovannoni S.J."/>
            <person name="Moore L.R."/>
            <person name="Chisholm S.W."/>
        </authorList>
    </citation>
    <scope>NUCLEOTIDE SEQUENCE [LARGE SCALE GENOMIC DNA]</scope>
    <source>
        <strain evidence="2">PAC1</strain>
    </source>
</reference>
<proteinExistence type="predicted"/>
<evidence type="ECO:0000313" key="2">
    <source>
        <dbReference type="Proteomes" id="UP000030392"/>
    </source>
</evidence>
<name>A0A0A2C9E0_PROMR</name>
<organism evidence="1 2">
    <name type="scientific">Prochlorococcus marinus str. PAC1</name>
    <dbReference type="NCBI Taxonomy" id="59924"/>
    <lineage>
        <taxon>Bacteria</taxon>
        <taxon>Bacillati</taxon>
        <taxon>Cyanobacteriota</taxon>
        <taxon>Cyanophyceae</taxon>
        <taxon>Synechococcales</taxon>
        <taxon>Prochlorococcaceae</taxon>
        <taxon>Prochlorococcus</taxon>
    </lineage>
</organism>
<dbReference type="EMBL" id="JNAX01000008">
    <property type="protein sequence ID" value="KGG21224.1"/>
    <property type="molecule type" value="Genomic_DNA"/>
</dbReference>
<dbReference type="AlphaFoldDB" id="A0A0A2C9E0"/>
<dbReference type="Proteomes" id="UP000030392">
    <property type="component" value="Unassembled WGS sequence"/>
</dbReference>
<accession>A0A0A2C9E0</accession>
<protein>
    <submittedName>
        <fullName evidence="1">Uncharacterized protein</fullName>
    </submittedName>
</protein>
<evidence type="ECO:0000313" key="1">
    <source>
        <dbReference type="EMBL" id="KGG21224.1"/>
    </source>
</evidence>
<sequence>MKNKVKYLLIILVLMIGTSISISQYKNTYPDPSERKDLSVKGIFLD</sequence>
<comment type="caution">
    <text evidence="1">The sequence shown here is derived from an EMBL/GenBank/DDBJ whole genome shotgun (WGS) entry which is preliminary data.</text>
</comment>